<dbReference type="CDD" id="cd07560">
    <property type="entry name" value="Peptidase_S41_CPP"/>
    <property type="match status" value="1"/>
</dbReference>
<evidence type="ECO:0000256" key="6">
    <source>
        <dbReference type="SAM" id="SignalP"/>
    </source>
</evidence>
<keyword evidence="9" id="KW-1185">Reference proteome</keyword>
<dbReference type="Pfam" id="PF17820">
    <property type="entry name" value="PDZ_6"/>
    <property type="match status" value="1"/>
</dbReference>
<dbReference type="SUPFAM" id="SSF52096">
    <property type="entry name" value="ClpP/crotonase"/>
    <property type="match status" value="1"/>
</dbReference>
<feature type="chain" id="PRO_5046988320" evidence="6">
    <location>
        <begin position="28"/>
        <end position="451"/>
    </location>
</feature>
<comment type="caution">
    <text evidence="8">The sequence shown here is derived from an EMBL/GenBank/DDBJ whole genome shotgun (WGS) entry which is preliminary data.</text>
</comment>
<dbReference type="EMBL" id="JBHRSU010000029">
    <property type="protein sequence ID" value="MFC3100947.1"/>
    <property type="molecule type" value="Genomic_DNA"/>
</dbReference>
<keyword evidence="4 5" id="KW-0720">Serine protease</keyword>
<organism evidence="8 9">
    <name type="scientific">Alteraurantiacibacter lauratis</name>
    <dbReference type="NCBI Taxonomy" id="2054627"/>
    <lineage>
        <taxon>Bacteria</taxon>
        <taxon>Pseudomonadati</taxon>
        <taxon>Pseudomonadota</taxon>
        <taxon>Alphaproteobacteria</taxon>
        <taxon>Sphingomonadales</taxon>
        <taxon>Erythrobacteraceae</taxon>
        <taxon>Alteraurantiacibacter</taxon>
    </lineage>
</organism>
<dbReference type="SMART" id="SM00228">
    <property type="entry name" value="PDZ"/>
    <property type="match status" value="1"/>
</dbReference>
<dbReference type="SMART" id="SM00245">
    <property type="entry name" value="TSPc"/>
    <property type="match status" value="1"/>
</dbReference>
<dbReference type="InterPro" id="IPR005151">
    <property type="entry name" value="Tail-specific_protease"/>
</dbReference>
<name>A0ABV7EGX5_9SPHN</name>
<dbReference type="SUPFAM" id="SSF50156">
    <property type="entry name" value="PDZ domain-like"/>
    <property type="match status" value="1"/>
</dbReference>
<dbReference type="InterPro" id="IPR001478">
    <property type="entry name" value="PDZ"/>
</dbReference>
<feature type="domain" description="PDZ" evidence="7">
    <location>
        <begin position="84"/>
        <end position="152"/>
    </location>
</feature>
<reference evidence="9" key="1">
    <citation type="journal article" date="2019" name="Int. J. Syst. Evol. Microbiol.">
        <title>The Global Catalogue of Microorganisms (GCM) 10K type strain sequencing project: providing services to taxonomists for standard genome sequencing and annotation.</title>
        <authorList>
            <consortium name="The Broad Institute Genomics Platform"/>
            <consortium name="The Broad Institute Genome Sequencing Center for Infectious Disease"/>
            <person name="Wu L."/>
            <person name="Ma J."/>
        </authorList>
    </citation>
    <scope>NUCLEOTIDE SEQUENCE [LARGE SCALE GENOMIC DNA]</scope>
    <source>
        <strain evidence="9">KCTC 52606</strain>
    </source>
</reference>
<evidence type="ECO:0000313" key="8">
    <source>
        <dbReference type="EMBL" id="MFC3100947.1"/>
    </source>
</evidence>
<keyword evidence="6" id="KW-0732">Signal</keyword>
<evidence type="ECO:0000256" key="4">
    <source>
        <dbReference type="ARBA" id="ARBA00022825"/>
    </source>
</evidence>
<dbReference type="Gene3D" id="3.30.750.44">
    <property type="match status" value="1"/>
</dbReference>
<evidence type="ECO:0000256" key="2">
    <source>
        <dbReference type="ARBA" id="ARBA00022670"/>
    </source>
</evidence>
<evidence type="ECO:0000256" key="1">
    <source>
        <dbReference type="ARBA" id="ARBA00009179"/>
    </source>
</evidence>
<comment type="similarity">
    <text evidence="1 5">Belongs to the peptidase S41A family.</text>
</comment>
<dbReference type="Proteomes" id="UP001595378">
    <property type="component" value="Unassembled WGS sequence"/>
</dbReference>
<dbReference type="PANTHER" id="PTHR32060">
    <property type="entry name" value="TAIL-SPECIFIC PROTEASE"/>
    <property type="match status" value="1"/>
</dbReference>
<protein>
    <submittedName>
        <fullName evidence="8">S41 family peptidase</fullName>
    </submittedName>
</protein>
<keyword evidence="2 5" id="KW-0645">Protease</keyword>
<dbReference type="InterPro" id="IPR055210">
    <property type="entry name" value="CtpA/B_N"/>
</dbReference>
<evidence type="ECO:0000313" key="9">
    <source>
        <dbReference type="Proteomes" id="UP001595378"/>
    </source>
</evidence>
<keyword evidence="3 5" id="KW-0378">Hydrolase</keyword>
<accession>A0ABV7EGX5</accession>
<dbReference type="PROSITE" id="PS50106">
    <property type="entry name" value="PDZ"/>
    <property type="match status" value="1"/>
</dbReference>
<dbReference type="PANTHER" id="PTHR32060:SF30">
    <property type="entry name" value="CARBOXY-TERMINAL PROCESSING PROTEASE CTPA"/>
    <property type="match status" value="1"/>
</dbReference>
<dbReference type="InterPro" id="IPR036034">
    <property type="entry name" value="PDZ_sf"/>
</dbReference>
<dbReference type="InterPro" id="IPR029045">
    <property type="entry name" value="ClpP/crotonase-like_dom_sf"/>
</dbReference>
<dbReference type="InterPro" id="IPR041489">
    <property type="entry name" value="PDZ_6"/>
</dbReference>
<evidence type="ECO:0000256" key="5">
    <source>
        <dbReference type="RuleBase" id="RU004404"/>
    </source>
</evidence>
<gene>
    <name evidence="8" type="ORF">ACFODK_08605</name>
</gene>
<dbReference type="Pfam" id="PF03572">
    <property type="entry name" value="Peptidase_S41"/>
    <property type="match status" value="1"/>
</dbReference>
<dbReference type="Pfam" id="PF22694">
    <property type="entry name" value="CtpB_N-like"/>
    <property type="match status" value="1"/>
</dbReference>
<dbReference type="CDD" id="cd06782">
    <property type="entry name" value="cpPDZ_CPP-like"/>
    <property type="match status" value="1"/>
</dbReference>
<proteinExistence type="inferred from homology"/>
<dbReference type="NCBIfam" id="TIGR00225">
    <property type="entry name" value="prc"/>
    <property type="match status" value="1"/>
</dbReference>
<dbReference type="InterPro" id="IPR004447">
    <property type="entry name" value="Peptidase_S41A"/>
</dbReference>
<dbReference type="Gene3D" id="3.90.226.10">
    <property type="entry name" value="2-enoyl-CoA Hydratase, Chain A, domain 1"/>
    <property type="match status" value="1"/>
</dbReference>
<sequence length="451" mass="49002">MKLLPAFRVAALCTAIALLPATTAGFAQVEGRASPEFAKLFATYQRIKASYVEPVEDERLIRGAIDGMLAALDPHSAYLDGSSLQRLETMIDGQYQGLGISIQMEDGAVKVVSPFRGSPADNAGIKAGDFITHINGELIYGLDINEAVARMRGPAGSTIDLTLFRPGRDDRVEVTVTRGVIELEPVTFSLEEGNIGHISVNEFSRDVGADVLAAINSLRTESGGRLAGLVLDMRRNPGGSLDEAVALSDLFLDRGAIVSQRGRTPRDTIYYQAESVFRGDVAAGLPIIVLIDEGSASASEIVAGALQDHNRALVMGERSFGKGSVQTLLPLTRDSALKLTTALYYTPSGRSVQEGGIEPDIRVPQISDPDAERRQRYALRESDLRGHLVNELGRENRDIERDRIDDPRFQLTAAQLEEQGIEDFQLHYALETLRRTTRATVALRGLSTSRN</sequence>
<dbReference type="Gene3D" id="2.30.42.10">
    <property type="match status" value="1"/>
</dbReference>
<evidence type="ECO:0000259" key="7">
    <source>
        <dbReference type="PROSITE" id="PS50106"/>
    </source>
</evidence>
<feature type="signal peptide" evidence="6">
    <location>
        <begin position="1"/>
        <end position="27"/>
    </location>
</feature>
<dbReference type="RefSeq" id="WP_336919709.1">
    <property type="nucleotide sequence ID" value="NZ_JBANRN010000012.1"/>
</dbReference>
<evidence type="ECO:0000256" key="3">
    <source>
        <dbReference type="ARBA" id="ARBA00022801"/>
    </source>
</evidence>